<proteinExistence type="predicted"/>
<dbReference type="EMBL" id="JAANER010000001">
    <property type="protein sequence ID" value="KAG9195270.1"/>
    <property type="molecule type" value="Genomic_DNA"/>
</dbReference>
<organism evidence="3 4">
    <name type="scientific">Alternaria panax</name>
    <dbReference type="NCBI Taxonomy" id="48097"/>
    <lineage>
        <taxon>Eukaryota</taxon>
        <taxon>Fungi</taxon>
        <taxon>Dikarya</taxon>
        <taxon>Ascomycota</taxon>
        <taxon>Pezizomycotina</taxon>
        <taxon>Dothideomycetes</taxon>
        <taxon>Pleosporomycetidae</taxon>
        <taxon>Pleosporales</taxon>
        <taxon>Pleosporineae</taxon>
        <taxon>Pleosporaceae</taxon>
        <taxon>Alternaria</taxon>
        <taxon>Alternaria sect. Panax</taxon>
    </lineage>
</organism>
<feature type="region of interest" description="Disordered" evidence="1">
    <location>
        <begin position="184"/>
        <end position="217"/>
    </location>
</feature>
<evidence type="ECO:0000313" key="3">
    <source>
        <dbReference type="EMBL" id="KAG9195270.1"/>
    </source>
</evidence>
<feature type="compositionally biased region" description="Polar residues" evidence="1">
    <location>
        <begin position="335"/>
        <end position="348"/>
    </location>
</feature>
<feature type="transmembrane region" description="Helical" evidence="2">
    <location>
        <begin position="161"/>
        <end position="178"/>
    </location>
</feature>
<accession>A0AAD4IIJ5</accession>
<evidence type="ECO:0000256" key="2">
    <source>
        <dbReference type="SAM" id="Phobius"/>
    </source>
</evidence>
<protein>
    <submittedName>
        <fullName evidence="3">Uncharacterized protein</fullName>
    </submittedName>
</protein>
<keyword evidence="2" id="KW-1133">Transmembrane helix</keyword>
<feature type="region of interest" description="Disordered" evidence="1">
    <location>
        <begin position="282"/>
        <end position="304"/>
    </location>
</feature>
<evidence type="ECO:0000313" key="4">
    <source>
        <dbReference type="Proteomes" id="UP001199106"/>
    </source>
</evidence>
<comment type="caution">
    <text evidence="3">The sequence shown here is derived from an EMBL/GenBank/DDBJ whole genome shotgun (WGS) entry which is preliminary data.</text>
</comment>
<sequence>MSGNASETVVEKYRYEILFGAWLAVTGATFLRIKRQPYSTRLKIEQYESIFKGTSLGAVLIGIGITPARSTARRYSVESNLEGVLGAPPQLSHANTLLIAHTTPRADVMLLRLGSCSVELNMWNPVYAVTPLILLSVSIPLAFFAVVTTSIAISLLSFRALAVYCRLAVAIVGAWLAPSPPKPMQLRRSPLVPSSARQSPTRQRHRRTSTASTVSSQDTGIHSAHVSRLVKHKNNSLTALIGTSELTRDFEGVGGWRVLGDDDEEALWMGINSRLRLPAETPTRRHARSLTGGVSPGQRWSAGSEAFRMSPVQSRARTPVRFAIEDESGYFPMQPVSNNRRSSVGSDSTKQHKTRKSGSGGSMSSTASDSLTSAVKEAGR</sequence>
<gene>
    <name evidence="3" type="ORF">G6011_00390</name>
</gene>
<feature type="transmembrane region" description="Helical" evidence="2">
    <location>
        <begin position="132"/>
        <end position="155"/>
    </location>
</feature>
<feature type="region of interest" description="Disordered" evidence="1">
    <location>
        <begin position="330"/>
        <end position="380"/>
    </location>
</feature>
<keyword evidence="4" id="KW-1185">Reference proteome</keyword>
<dbReference type="Proteomes" id="UP001199106">
    <property type="component" value="Unassembled WGS sequence"/>
</dbReference>
<reference evidence="3" key="1">
    <citation type="submission" date="2021-07" db="EMBL/GenBank/DDBJ databases">
        <title>Genome Resource of American Ginseng Black Spot Pathogen Alternaria panax.</title>
        <authorList>
            <person name="Qiu C."/>
            <person name="Wang W."/>
            <person name="Liu Z."/>
        </authorList>
    </citation>
    <scope>NUCLEOTIDE SEQUENCE</scope>
    <source>
        <strain evidence="3">BNCC115425</strain>
    </source>
</reference>
<keyword evidence="2" id="KW-0812">Transmembrane</keyword>
<evidence type="ECO:0000256" key="1">
    <source>
        <dbReference type="SAM" id="MobiDB-lite"/>
    </source>
</evidence>
<name>A0AAD4IIJ5_9PLEO</name>
<keyword evidence="2" id="KW-0472">Membrane</keyword>
<feature type="transmembrane region" description="Helical" evidence="2">
    <location>
        <begin position="15"/>
        <end position="33"/>
    </location>
</feature>
<feature type="compositionally biased region" description="Low complexity" evidence="1">
    <location>
        <begin position="362"/>
        <end position="373"/>
    </location>
</feature>
<dbReference type="AlphaFoldDB" id="A0AAD4IIJ5"/>